<reference evidence="2 3" key="1">
    <citation type="journal article" date="2011" name="Stand. Genomic Sci.">
        <title>Complete genome sequence of the thermophilic, hydrogen-oxidizing Bacillus tusciae type strain (T2) and reclassification in the new genus, Kyrpidia gen. nov. as Kyrpidia tusciae comb. nov. and emendation of the family Alicyclobacillaceae da Costa and Rainey, 2010.</title>
        <authorList>
            <person name="Klenk H.P."/>
            <person name="Lapidus A."/>
            <person name="Chertkov O."/>
            <person name="Copeland A."/>
            <person name="Del Rio T.G."/>
            <person name="Nolan M."/>
            <person name="Lucas S."/>
            <person name="Chen F."/>
            <person name="Tice H."/>
            <person name="Cheng J.F."/>
            <person name="Han C."/>
            <person name="Bruce D."/>
            <person name="Goodwin L."/>
            <person name="Pitluck S."/>
            <person name="Pati A."/>
            <person name="Ivanova N."/>
            <person name="Mavromatis K."/>
            <person name="Daum C."/>
            <person name="Chen A."/>
            <person name="Palaniappan K."/>
            <person name="Chang Y.J."/>
            <person name="Land M."/>
            <person name="Hauser L."/>
            <person name="Jeffries C.D."/>
            <person name="Detter J.C."/>
            <person name="Rohde M."/>
            <person name="Abt B."/>
            <person name="Pukall R."/>
            <person name="Goker M."/>
            <person name="Bristow J."/>
            <person name="Markowitz V."/>
            <person name="Hugenholtz P."/>
            <person name="Eisen J.A."/>
        </authorList>
    </citation>
    <scope>NUCLEOTIDE SEQUENCE [LARGE SCALE GENOMIC DNA]</scope>
    <source>
        <strain evidence="2 3">DSM 2912</strain>
    </source>
</reference>
<dbReference type="Gene3D" id="3.30.70.2660">
    <property type="match status" value="1"/>
</dbReference>
<keyword evidence="3" id="KW-1185">Reference proteome</keyword>
<protein>
    <submittedName>
        <fullName evidence="2">CRISPR-associated protein Cas5</fullName>
    </submittedName>
</protein>
<keyword evidence="1" id="KW-0051">Antiviral defense</keyword>
<dbReference type="eggNOG" id="COG1688">
    <property type="taxonomic scope" value="Bacteria"/>
</dbReference>
<dbReference type="NCBIfam" id="TIGR02593">
    <property type="entry name" value="CRISPR_cas5"/>
    <property type="match status" value="1"/>
</dbReference>
<proteinExistence type="predicted"/>
<dbReference type="OrthoDB" id="1805474at2"/>
<gene>
    <name evidence="2" type="ordered locus">Btus_2715</name>
</gene>
<dbReference type="HOGENOM" id="CLU_090888_1_0_9"/>
<name>D5WUB2_KYRT2</name>
<evidence type="ECO:0000313" key="3">
    <source>
        <dbReference type="Proteomes" id="UP000002368"/>
    </source>
</evidence>
<dbReference type="STRING" id="562970.Btus_2715"/>
<dbReference type="InterPro" id="IPR013422">
    <property type="entry name" value="CRISPR-assoc_prot_Cas5_N"/>
</dbReference>
<dbReference type="Pfam" id="PF09704">
    <property type="entry name" value="Cas_Cas5d"/>
    <property type="match status" value="1"/>
</dbReference>
<dbReference type="RefSeq" id="WP_013076647.1">
    <property type="nucleotide sequence ID" value="NC_014098.1"/>
</dbReference>
<dbReference type="KEGG" id="bts:Btus_2715"/>
<dbReference type="GO" id="GO:0051607">
    <property type="term" value="P:defense response to virus"/>
    <property type="evidence" value="ECO:0007669"/>
    <property type="project" value="UniProtKB-KW"/>
</dbReference>
<evidence type="ECO:0000256" key="1">
    <source>
        <dbReference type="ARBA" id="ARBA00023118"/>
    </source>
</evidence>
<organism evidence="2 3">
    <name type="scientific">Kyrpidia tusciae (strain DSM 2912 / NBRC 15312 / T2)</name>
    <name type="common">Bacillus tusciae</name>
    <dbReference type="NCBI Taxonomy" id="562970"/>
    <lineage>
        <taxon>Bacteria</taxon>
        <taxon>Bacillati</taxon>
        <taxon>Bacillota</taxon>
        <taxon>Bacilli</taxon>
        <taxon>Bacillales</taxon>
        <taxon>Alicyclobacillaceae</taxon>
        <taxon>Kyrpidia</taxon>
    </lineage>
</organism>
<accession>D5WUB2</accession>
<dbReference type="AlphaFoldDB" id="D5WUB2"/>
<dbReference type="InterPro" id="IPR021124">
    <property type="entry name" value="CRISPR-assoc_prot_Cas5"/>
</dbReference>
<dbReference type="Proteomes" id="UP000002368">
    <property type="component" value="Chromosome"/>
</dbReference>
<sequence length="251" mass="28433">MKVLSFRLQGKMAHFRRYYSNSSALSYSIPPRTTVVGIVAGLLGWSRDTYYEVFSLNRCRVAVRNAAPIKKQIQKLNLLMVDRPNDLNGSQPHHSQTPTELVMPQDIRQGFLDYQVWFWHEDEDVMSRFESVAAEIPGYRSKGIALALGAACHLGWLVPEGSIRGERIQTEDLLPVASAIPLRNLRHVDMSRGHGHYRFIREELPLEFDGERRPTERGRGDMLINLTGDPVPAVVSSAVQLDGGTYITWME</sequence>
<dbReference type="EMBL" id="CP002017">
    <property type="protein sequence ID" value="ADG07364.1"/>
    <property type="molecule type" value="Genomic_DNA"/>
</dbReference>
<evidence type="ECO:0000313" key="2">
    <source>
        <dbReference type="EMBL" id="ADG07364.1"/>
    </source>
</evidence>
<dbReference type="GO" id="GO:0043571">
    <property type="term" value="P:maintenance of CRISPR repeat elements"/>
    <property type="evidence" value="ECO:0007669"/>
    <property type="project" value="InterPro"/>
</dbReference>